<dbReference type="SUPFAM" id="SSF57850">
    <property type="entry name" value="RING/U-box"/>
    <property type="match status" value="1"/>
</dbReference>
<evidence type="ECO:0000256" key="2">
    <source>
        <dbReference type="ARBA" id="ARBA00022771"/>
    </source>
</evidence>
<evidence type="ECO:0000256" key="6">
    <source>
        <dbReference type="SAM" id="Coils"/>
    </source>
</evidence>
<dbReference type="PROSITE" id="PS50089">
    <property type="entry name" value="ZF_RING_2"/>
    <property type="match status" value="1"/>
</dbReference>
<proteinExistence type="predicted"/>
<dbReference type="GO" id="GO:0007131">
    <property type="term" value="P:reciprocal meiotic recombination"/>
    <property type="evidence" value="ECO:0007669"/>
    <property type="project" value="InterPro"/>
</dbReference>
<dbReference type="InterPro" id="IPR013083">
    <property type="entry name" value="Znf_RING/FYVE/PHD"/>
</dbReference>
<dbReference type="InterPro" id="IPR042123">
    <property type="entry name" value="Zip3/RNF212-like"/>
</dbReference>
<name>A0A7M5UZV9_9CNID</name>
<dbReference type="CDD" id="cd16560">
    <property type="entry name" value="RING-HC_RNF212-like"/>
    <property type="match status" value="1"/>
</dbReference>
<dbReference type="GO" id="GO:0019789">
    <property type="term" value="F:SUMO transferase activity"/>
    <property type="evidence" value="ECO:0007669"/>
    <property type="project" value="InterPro"/>
</dbReference>
<evidence type="ECO:0000313" key="10">
    <source>
        <dbReference type="Proteomes" id="UP000594262"/>
    </source>
</evidence>
<evidence type="ECO:0000256" key="7">
    <source>
        <dbReference type="SAM" id="MobiDB-lite"/>
    </source>
</evidence>
<keyword evidence="6" id="KW-0175">Coiled coil</keyword>
<dbReference type="Gene3D" id="3.30.40.10">
    <property type="entry name" value="Zinc/RING finger domain, C3HC4 (zinc finger)"/>
    <property type="match status" value="1"/>
</dbReference>
<feature type="compositionally biased region" description="Polar residues" evidence="7">
    <location>
        <begin position="237"/>
        <end position="252"/>
    </location>
</feature>
<evidence type="ECO:0000256" key="5">
    <source>
        <dbReference type="PROSITE-ProRule" id="PRU00175"/>
    </source>
</evidence>
<evidence type="ECO:0000256" key="1">
    <source>
        <dbReference type="ARBA" id="ARBA00022723"/>
    </source>
</evidence>
<sequence length="364" mass="40186">MDSWLHCNTCFHLPNGESVQFHLTSCGHIFCNTCLNKNLDKECKTCGQTYAGAIPLSSKLKPDVQLYFMDMKDVCKNITKQVQQAQLVSEFQKGHSQRLHSHQKQKLRKLTEMMHQARELERQYREVLWENDKLKNFVLSMGYQVQDVLGRASKSYPMTPKTPATPGVAKAPVTPGFTPGLKRTHSNQSMVSVNPQRPSPLNNRVAPGKPLARPGSSPMQQSPSHRHMQPSPVGSMMSRSRTPGNNATNGTPKSVVASGRITMRTPPINGKLGPISKSPHLSNQQLRSPASSQMIISNRTPVNRAPPFSSQPPPSSSKIGQNLVKGGSLSMMRPPSDERRPIQLNTARSSSSIKRPDFASTPKP</sequence>
<dbReference type="PROSITE" id="PS00518">
    <property type="entry name" value="ZF_RING_1"/>
    <property type="match status" value="1"/>
</dbReference>
<dbReference type="PANTHER" id="PTHR22663">
    <property type="entry name" value="RING FINGER PROTEIN NARYA-RELATED"/>
    <property type="match status" value="1"/>
</dbReference>
<feature type="region of interest" description="Disordered" evidence="7">
    <location>
        <begin position="156"/>
        <end position="364"/>
    </location>
</feature>
<feature type="compositionally biased region" description="Polar residues" evidence="7">
    <location>
        <begin position="343"/>
        <end position="353"/>
    </location>
</feature>
<dbReference type="GO" id="GO:0000795">
    <property type="term" value="C:synaptonemal complex"/>
    <property type="evidence" value="ECO:0007669"/>
    <property type="project" value="InterPro"/>
</dbReference>
<feature type="compositionally biased region" description="Polar residues" evidence="7">
    <location>
        <begin position="186"/>
        <end position="202"/>
    </location>
</feature>
<reference evidence="9" key="1">
    <citation type="submission" date="2021-01" db="UniProtKB">
        <authorList>
            <consortium name="EnsemblMetazoa"/>
        </authorList>
    </citation>
    <scope>IDENTIFICATION</scope>
</reference>
<dbReference type="EnsemblMetazoa" id="CLYHEMT006957.1">
    <property type="protein sequence ID" value="CLYHEMP006957.1"/>
    <property type="gene ID" value="CLYHEMG006957"/>
</dbReference>
<dbReference type="GO" id="GO:0007129">
    <property type="term" value="P:homologous chromosome pairing at meiosis"/>
    <property type="evidence" value="ECO:0007669"/>
    <property type="project" value="TreeGrafter"/>
</dbReference>
<dbReference type="OrthoDB" id="2535391at2759"/>
<keyword evidence="2 5" id="KW-0863">Zinc-finger</keyword>
<dbReference type="InterPro" id="IPR017907">
    <property type="entry name" value="Znf_RING_CS"/>
</dbReference>
<feature type="compositionally biased region" description="Polar residues" evidence="7">
    <location>
        <begin position="279"/>
        <end position="301"/>
    </location>
</feature>
<keyword evidence="4" id="KW-0469">Meiosis</keyword>
<evidence type="ECO:0000256" key="3">
    <source>
        <dbReference type="ARBA" id="ARBA00022833"/>
    </source>
</evidence>
<evidence type="ECO:0000259" key="8">
    <source>
        <dbReference type="PROSITE" id="PS50089"/>
    </source>
</evidence>
<dbReference type="PANTHER" id="PTHR22663:SF17">
    <property type="entry name" value="RING FINGER PROTEIN NARYA-RELATED"/>
    <property type="match status" value="1"/>
</dbReference>
<evidence type="ECO:0000256" key="4">
    <source>
        <dbReference type="ARBA" id="ARBA00023254"/>
    </source>
</evidence>
<evidence type="ECO:0000313" key="9">
    <source>
        <dbReference type="EnsemblMetazoa" id="CLYHEMP006957.1"/>
    </source>
</evidence>
<organism evidence="9 10">
    <name type="scientific">Clytia hemisphaerica</name>
    <dbReference type="NCBI Taxonomy" id="252671"/>
    <lineage>
        <taxon>Eukaryota</taxon>
        <taxon>Metazoa</taxon>
        <taxon>Cnidaria</taxon>
        <taxon>Hydrozoa</taxon>
        <taxon>Hydroidolina</taxon>
        <taxon>Leptothecata</taxon>
        <taxon>Obeliida</taxon>
        <taxon>Clytiidae</taxon>
        <taxon>Clytia</taxon>
    </lineage>
</organism>
<feature type="coiled-coil region" evidence="6">
    <location>
        <begin position="103"/>
        <end position="130"/>
    </location>
</feature>
<keyword evidence="10" id="KW-1185">Reference proteome</keyword>
<keyword evidence="1" id="KW-0479">Metal-binding</keyword>
<dbReference type="AlphaFoldDB" id="A0A7M5UZV9"/>
<dbReference type="GeneID" id="136812282"/>
<accession>A0A7M5UZV9</accession>
<dbReference type="Proteomes" id="UP000594262">
    <property type="component" value="Unplaced"/>
</dbReference>
<dbReference type="GO" id="GO:0008270">
    <property type="term" value="F:zinc ion binding"/>
    <property type="evidence" value="ECO:0007669"/>
    <property type="project" value="UniProtKB-KW"/>
</dbReference>
<protein>
    <recommendedName>
        <fullName evidence="8">RING-type domain-containing protein</fullName>
    </recommendedName>
</protein>
<dbReference type="RefSeq" id="XP_066924876.1">
    <property type="nucleotide sequence ID" value="XM_067068775.1"/>
</dbReference>
<keyword evidence="3" id="KW-0862">Zinc</keyword>
<feature type="domain" description="RING-type" evidence="8">
    <location>
        <begin position="7"/>
        <end position="46"/>
    </location>
</feature>
<dbReference type="GO" id="GO:0016925">
    <property type="term" value="P:protein sumoylation"/>
    <property type="evidence" value="ECO:0007669"/>
    <property type="project" value="TreeGrafter"/>
</dbReference>
<dbReference type="InterPro" id="IPR001841">
    <property type="entry name" value="Znf_RING"/>
</dbReference>
<dbReference type="Pfam" id="PF14634">
    <property type="entry name" value="zf-RING_5"/>
    <property type="match status" value="1"/>
</dbReference>